<evidence type="ECO:0000313" key="3">
    <source>
        <dbReference type="EMBL" id="KAH6866252.1"/>
    </source>
</evidence>
<feature type="compositionally biased region" description="Polar residues" evidence="2">
    <location>
        <begin position="9"/>
        <end position="28"/>
    </location>
</feature>
<gene>
    <name evidence="3" type="ORF">B0T10DRAFT_61739</name>
</gene>
<name>A0A9P9AHI7_9HYPO</name>
<feature type="compositionally biased region" description="Acidic residues" evidence="2">
    <location>
        <begin position="695"/>
        <end position="705"/>
    </location>
</feature>
<feature type="region of interest" description="Disordered" evidence="2">
    <location>
        <begin position="1"/>
        <end position="28"/>
    </location>
</feature>
<dbReference type="EMBL" id="JAGPYM010000124">
    <property type="protein sequence ID" value="KAH6866252.1"/>
    <property type="molecule type" value="Genomic_DNA"/>
</dbReference>
<dbReference type="Gene3D" id="1.10.287.1490">
    <property type="match status" value="1"/>
</dbReference>
<dbReference type="AlphaFoldDB" id="A0A9P9AHI7"/>
<evidence type="ECO:0000256" key="2">
    <source>
        <dbReference type="SAM" id="MobiDB-lite"/>
    </source>
</evidence>
<organism evidence="3 4">
    <name type="scientific">Thelonectria olida</name>
    <dbReference type="NCBI Taxonomy" id="1576542"/>
    <lineage>
        <taxon>Eukaryota</taxon>
        <taxon>Fungi</taxon>
        <taxon>Dikarya</taxon>
        <taxon>Ascomycota</taxon>
        <taxon>Pezizomycotina</taxon>
        <taxon>Sordariomycetes</taxon>
        <taxon>Hypocreomycetidae</taxon>
        <taxon>Hypocreales</taxon>
        <taxon>Nectriaceae</taxon>
        <taxon>Thelonectria</taxon>
    </lineage>
</organism>
<feature type="region of interest" description="Disordered" evidence="2">
    <location>
        <begin position="675"/>
        <end position="705"/>
    </location>
</feature>
<reference evidence="3 4" key="1">
    <citation type="journal article" date="2021" name="Nat. Commun.">
        <title>Genetic determinants of endophytism in the Arabidopsis root mycobiome.</title>
        <authorList>
            <person name="Mesny F."/>
            <person name="Miyauchi S."/>
            <person name="Thiergart T."/>
            <person name="Pickel B."/>
            <person name="Atanasova L."/>
            <person name="Karlsson M."/>
            <person name="Huettel B."/>
            <person name="Barry K.W."/>
            <person name="Haridas S."/>
            <person name="Chen C."/>
            <person name="Bauer D."/>
            <person name="Andreopoulos W."/>
            <person name="Pangilinan J."/>
            <person name="LaButti K."/>
            <person name="Riley R."/>
            <person name="Lipzen A."/>
            <person name="Clum A."/>
            <person name="Drula E."/>
            <person name="Henrissat B."/>
            <person name="Kohler A."/>
            <person name="Grigoriev I.V."/>
            <person name="Martin F.M."/>
            <person name="Hacquard S."/>
        </authorList>
    </citation>
    <scope>NUCLEOTIDE SEQUENCE [LARGE SCALE GENOMIC DNA]</scope>
    <source>
        <strain evidence="3 4">MPI-CAGE-CH-0241</strain>
    </source>
</reference>
<sequence>MAMVPRCDSSLQPRRTGDGNQTGDQSGSTFTMISASDFPVEDNNQNRRILAFLMADMKSSWHPSFTFLAIVIRAIAHCLVAVSSQELAGMKVVCCENGDRSSPRSQWQGWTIRRVADQCRTLCGAAILETQNGMDIICRESGELHGTQGSLNRFLRELLSGNACEKTMMSHIQKARIAHELIVRQQGMLVKKWHDLSRFVSNIRPALNGQLQILESQKVELRKRRTALGKDLETAEAKLRDLKEKESALESNYNDIVSGHDSRVRELRNVKADFRKLKDEIPFLEHTLEELKEDIEINEPELKQDNASEKRRREMIDKGTAEQSLAGTLWSYCWSGVAERQRRAQWDQEVGARTRKLEEQTREIKERKDKIRKSKHELKRLALTRNQLERGTIDEDHADKHDTGMESKIRQLQGEAEKNRSVVKRLKAELEEVELEMRGIVSLEETTTTALLTGFVQQDKYEAIVPNLCRDFGKMESHVNFTYNGHRHTLRKLNDYSSKLRDIAQRMASLSNREAGDIIEDTLSLRCHYIVIQFMSSVCGFVCRELYSDGFLAISHLGTDPLPRDGMAGSSPWDIHHQTNRKEIEQLYLQGEQVARGFDNVKAGKQLVGGRTIDKFTQAQHDCFLALRHAISDVVESTPSRPPWSGTGSRLWHWTGRRRRQAIEDWATAVLGHEGDGSTIHELSGGREFDISELPGDENDDIGRR</sequence>
<dbReference type="Proteomes" id="UP000777438">
    <property type="component" value="Unassembled WGS sequence"/>
</dbReference>
<evidence type="ECO:0000256" key="1">
    <source>
        <dbReference type="SAM" id="Coils"/>
    </source>
</evidence>
<feature type="coiled-coil region" evidence="1">
    <location>
        <begin position="409"/>
        <end position="443"/>
    </location>
</feature>
<evidence type="ECO:0000313" key="4">
    <source>
        <dbReference type="Proteomes" id="UP000777438"/>
    </source>
</evidence>
<protein>
    <submittedName>
        <fullName evidence="3">Uncharacterized protein</fullName>
    </submittedName>
</protein>
<accession>A0A9P9AHI7</accession>
<dbReference type="OrthoDB" id="10382142at2759"/>
<keyword evidence="4" id="KW-1185">Reference proteome</keyword>
<proteinExistence type="predicted"/>
<keyword evidence="1" id="KW-0175">Coiled coil</keyword>
<feature type="coiled-coil region" evidence="1">
    <location>
        <begin position="218"/>
        <end position="294"/>
    </location>
</feature>
<comment type="caution">
    <text evidence="3">The sequence shown here is derived from an EMBL/GenBank/DDBJ whole genome shotgun (WGS) entry which is preliminary data.</text>
</comment>